<dbReference type="PRINTS" id="PR00722">
    <property type="entry name" value="CHYMOTRYPSIN"/>
</dbReference>
<dbReference type="Gene3D" id="2.40.10.10">
    <property type="entry name" value="Trypsin-like serine proteases"/>
    <property type="match status" value="2"/>
</dbReference>
<dbReference type="FunFam" id="2.40.10.10:FF:000038">
    <property type="entry name" value="Serine protease"/>
    <property type="match status" value="1"/>
</dbReference>
<evidence type="ECO:0000256" key="1">
    <source>
        <dbReference type="ARBA" id="ARBA00004613"/>
    </source>
</evidence>
<dbReference type="InterPro" id="IPR043504">
    <property type="entry name" value="Peptidase_S1_PA_chymotrypsin"/>
</dbReference>
<dbReference type="SMART" id="SM00020">
    <property type="entry name" value="Tryp_SPc"/>
    <property type="match status" value="1"/>
</dbReference>
<sequence>MALLIATAASAPDGGWSWGSEEKKAAAAVAEAQSSANSGIEQGRSHTKHFNTDGNVINIPAGGVSEPLPLEPHAPSTPAVVQAQLVGQVSQAGVVGETEKDRQARFLGISDTLCSWGVGVRCDNKIKKKGHGYPPSINSQYGVPVQAYDNYGAPYGSYVPEQTFNHHKNKGNKKGGGVTDLISGFIDSYTKPKPEKGYKPSKLPTYLPPAGSLQGAYEVPIYVAEPIQPFPTYGAPQPAYTPPASAYGAPEPPFITPKPIYQVSHQKKGFAAQSSYAEPSYNSPVITPHKANHIQPVATVTSIFTRTVGPIDATKVQHLHSHTHVYHGAQVVPQGNDGDLTHLIDARNRANLVYSNATSAENETEVDNRDVNSSYDFADYEDPANATEAPEYYSYEDETVASGNITDVPVVRRKRETNETTEENFSDVQGLTGYTPGPQGCRAGTVCCRRPVYNPARALPVCGISNDENIHGRIKTKDSEPGRAGFGEYPWQAAILRRAEGEVVYVCGATLINQQFLVTAAHCVKDIDASLLKIRLGEWDVRDKSEFYPYVEFDVSGIYSHPEFYEGNLENDIAILRTDRFVDYSKYPHISPVCLPASRQDFSGQVCRITGWGKDGWGSEGDFQSILKETQVPILNSNLCQQILRTTKLGTSYSLPAGMVCAGGEENKDACKGDGGGPLVCRSSGGEFQLAGVVSWGLGCGQRGIPGVYVDVPYYIDWINSIIGV</sequence>
<reference evidence="5" key="2">
    <citation type="journal article" date="2018" name="Environ. Sci. Technol.">
        <title>The Toxicogenome of Hyalella azteca: A Model for Sediment Ecotoxicology and Evolutionary Toxicology.</title>
        <authorList>
            <person name="Poynton H.C."/>
            <person name="Hasenbein S."/>
            <person name="Benoit J.B."/>
            <person name="Sepulveda M.S."/>
            <person name="Poelchau M.F."/>
            <person name="Hughes D.S.T."/>
            <person name="Murali S.C."/>
            <person name="Chen S."/>
            <person name="Glastad K.M."/>
            <person name="Goodisman M.A.D."/>
            <person name="Werren J.H."/>
            <person name="Vineis J.H."/>
            <person name="Bowen J.L."/>
            <person name="Friedrich M."/>
            <person name="Jones J."/>
            <person name="Robertson H.M."/>
            <person name="Feyereisen R."/>
            <person name="Mechler-Hickson A."/>
            <person name="Mathers N."/>
            <person name="Lee C.E."/>
            <person name="Colbourne J.K."/>
            <person name="Biales A."/>
            <person name="Johnston J.S."/>
            <person name="Wellborn G.A."/>
            <person name="Rosendale A.J."/>
            <person name="Cridge A.G."/>
            <person name="Munoz-Torres M.C."/>
            <person name="Bain P.A."/>
            <person name="Manny A.R."/>
            <person name="Major K.M."/>
            <person name="Lambert F.N."/>
            <person name="Vulpe C.D."/>
            <person name="Tuck P."/>
            <person name="Blalock B.J."/>
            <person name="Lin Y.Y."/>
            <person name="Smith M.E."/>
            <person name="Ochoa-Acuna H."/>
            <person name="Chen M.M."/>
            <person name="Childers C.P."/>
            <person name="Qu J."/>
            <person name="Dugan S."/>
            <person name="Lee S.L."/>
            <person name="Chao H."/>
            <person name="Dinh H."/>
            <person name="Han Y."/>
            <person name="Doddapaneni H."/>
            <person name="Worley K.C."/>
            <person name="Muzny D.M."/>
            <person name="Gibbs R.A."/>
            <person name="Richards S."/>
        </authorList>
    </citation>
    <scope>NUCLEOTIDE SEQUENCE</scope>
    <source>
        <strain evidence="5">HAZT.00-mixed</strain>
        <tissue evidence="5">Whole organism</tissue>
    </source>
</reference>
<dbReference type="EMBL" id="JQDR03007679">
    <property type="protein sequence ID" value="KAA0198257.1"/>
    <property type="molecule type" value="Genomic_DNA"/>
</dbReference>
<dbReference type="SUPFAM" id="SSF50494">
    <property type="entry name" value="Trypsin-like serine proteases"/>
    <property type="match status" value="1"/>
</dbReference>
<dbReference type="PANTHER" id="PTHR24258:SF142">
    <property type="entry name" value="PEPTIDASE S1 DOMAIN-CONTAINING PROTEIN"/>
    <property type="match status" value="1"/>
</dbReference>
<evidence type="ECO:0000256" key="3">
    <source>
        <dbReference type="ARBA" id="ARBA00023157"/>
    </source>
</evidence>
<dbReference type="CDD" id="cd00190">
    <property type="entry name" value="Tryp_SPc"/>
    <property type="match status" value="1"/>
</dbReference>
<dbReference type="PANTHER" id="PTHR24258">
    <property type="entry name" value="SERINE PROTEASE-RELATED"/>
    <property type="match status" value="1"/>
</dbReference>
<dbReference type="Proteomes" id="UP000711488">
    <property type="component" value="Unassembled WGS sequence"/>
</dbReference>
<protein>
    <recommendedName>
        <fullName evidence="4">Peptidase S1 domain-containing protein</fullName>
    </recommendedName>
</protein>
<dbReference type="GO" id="GO:0004252">
    <property type="term" value="F:serine-type endopeptidase activity"/>
    <property type="evidence" value="ECO:0007669"/>
    <property type="project" value="InterPro"/>
</dbReference>
<evidence type="ECO:0000256" key="2">
    <source>
        <dbReference type="ARBA" id="ARBA00022525"/>
    </source>
</evidence>
<dbReference type="OrthoDB" id="5949700at2759"/>
<dbReference type="PROSITE" id="PS50240">
    <property type="entry name" value="TRYPSIN_DOM"/>
    <property type="match status" value="1"/>
</dbReference>
<dbReference type="InterPro" id="IPR018114">
    <property type="entry name" value="TRYPSIN_HIS"/>
</dbReference>
<name>A0A6A0H4P4_HYAAZ</name>
<comment type="caution">
    <text evidence="5">The sequence shown here is derived from an EMBL/GenBank/DDBJ whole genome shotgun (WGS) entry which is preliminary data.</text>
</comment>
<keyword evidence="3" id="KW-1015">Disulfide bond</keyword>
<dbReference type="GO" id="GO:0005576">
    <property type="term" value="C:extracellular region"/>
    <property type="evidence" value="ECO:0007669"/>
    <property type="project" value="UniProtKB-SubCell"/>
</dbReference>
<evidence type="ECO:0000313" key="5">
    <source>
        <dbReference type="EMBL" id="KAA0198257.1"/>
    </source>
</evidence>
<feature type="domain" description="Peptidase S1" evidence="4">
    <location>
        <begin position="469"/>
        <end position="724"/>
    </location>
</feature>
<proteinExistence type="predicted"/>
<dbReference type="AlphaFoldDB" id="A0A6A0H4P4"/>
<dbReference type="Pfam" id="PF00089">
    <property type="entry name" value="Trypsin"/>
    <property type="match status" value="1"/>
</dbReference>
<organism evidence="5">
    <name type="scientific">Hyalella azteca</name>
    <name type="common">Amphipod</name>
    <dbReference type="NCBI Taxonomy" id="294128"/>
    <lineage>
        <taxon>Eukaryota</taxon>
        <taxon>Metazoa</taxon>
        <taxon>Ecdysozoa</taxon>
        <taxon>Arthropoda</taxon>
        <taxon>Crustacea</taxon>
        <taxon>Multicrustacea</taxon>
        <taxon>Malacostraca</taxon>
        <taxon>Eumalacostraca</taxon>
        <taxon>Peracarida</taxon>
        <taxon>Amphipoda</taxon>
        <taxon>Senticaudata</taxon>
        <taxon>Talitrida</taxon>
        <taxon>Talitroidea</taxon>
        <taxon>Hyalellidae</taxon>
        <taxon>Hyalella</taxon>
    </lineage>
</organism>
<accession>A0A6A0H4P4</accession>
<dbReference type="InterPro" id="IPR001314">
    <property type="entry name" value="Peptidase_S1A"/>
</dbReference>
<dbReference type="InterPro" id="IPR009003">
    <property type="entry name" value="Peptidase_S1_PA"/>
</dbReference>
<dbReference type="GO" id="GO:0006508">
    <property type="term" value="P:proteolysis"/>
    <property type="evidence" value="ECO:0007669"/>
    <property type="project" value="InterPro"/>
</dbReference>
<reference evidence="5" key="3">
    <citation type="submission" date="2019-06" db="EMBL/GenBank/DDBJ databases">
        <authorList>
            <person name="Poynton C."/>
            <person name="Hasenbein S."/>
            <person name="Benoit J.B."/>
            <person name="Sepulveda M.S."/>
            <person name="Poelchau M.F."/>
            <person name="Murali S.C."/>
            <person name="Chen S."/>
            <person name="Glastad K.M."/>
            <person name="Werren J.H."/>
            <person name="Vineis J.H."/>
            <person name="Bowen J.L."/>
            <person name="Friedrich M."/>
            <person name="Jones J."/>
            <person name="Robertson H.M."/>
            <person name="Feyereisen R."/>
            <person name="Mechler-Hickson A."/>
            <person name="Mathers N."/>
            <person name="Lee C.E."/>
            <person name="Colbourne J.K."/>
            <person name="Biales A."/>
            <person name="Johnston J.S."/>
            <person name="Wellborn G.A."/>
            <person name="Rosendale A.J."/>
            <person name="Cridge A.G."/>
            <person name="Munoz-Torres M.C."/>
            <person name="Bain P.A."/>
            <person name="Manny A.R."/>
            <person name="Major K.M."/>
            <person name="Lambert F.N."/>
            <person name="Vulpe C.D."/>
            <person name="Tuck P."/>
            <person name="Blalock B.J."/>
            <person name="Lin Y.-Y."/>
            <person name="Smith M.E."/>
            <person name="Ochoa-Acuna H."/>
            <person name="Chen M.-J.M."/>
            <person name="Childers C.P."/>
            <person name="Qu J."/>
            <person name="Dugan S."/>
            <person name="Lee S.L."/>
            <person name="Chao H."/>
            <person name="Dinh H."/>
            <person name="Han Y."/>
            <person name="Doddapaneni H."/>
            <person name="Worley K.C."/>
            <person name="Muzny D.M."/>
            <person name="Gibbs R.A."/>
            <person name="Richards S."/>
        </authorList>
    </citation>
    <scope>NUCLEOTIDE SEQUENCE</scope>
    <source>
        <strain evidence="5">HAZT.00-mixed</strain>
        <tissue evidence="5">Whole organism</tissue>
    </source>
</reference>
<reference evidence="5" key="1">
    <citation type="submission" date="2014-08" db="EMBL/GenBank/DDBJ databases">
        <authorList>
            <person name="Murali S."/>
            <person name="Richards S."/>
            <person name="Bandaranaike D."/>
            <person name="Bellair M."/>
            <person name="Blankenburg K."/>
            <person name="Chao H."/>
            <person name="Dinh H."/>
            <person name="Doddapaneni H."/>
            <person name="Dugan-Rocha S."/>
            <person name="Elkadiri S."/>
            <person name="Gnanaolivu R."/>
            <person name="Hughes D."/>
            <person name="Lee S."/>
            <person name="Li M."/>
            <person name="Ming W."/>
            <person name="Munidasa M."/>
            <person name="Muniz J."/>
            <person name="Nguyen L."/>
            <person name="Osuji N."/>
            <person name="Pu L.-L."/>
            <person name="Puazo M."/>
            <person name="Skinner E."/>
            <person name="Qu C."/>
            <person name="Quiroz J."/>
            <person name="Raj R."/>
            <person name="Weissenberger G."/>
            <person name="Xin Y."/>
            <person name="Zou X."/>
            <person name="Han Y."/>
            <person name="Worley K."/>
            <person name="Muzny D."/>
            <person name="Gibbs R."/>
        </authorList>
    </citation>
    <scope>NUCLEOTIDE SEQUENCE</scope>
    <source>
        <strain evidence="5">HAZT.00-mixed</strain>
        <tissue evidence="5">Whole organism</tissue>
    </source>
</reference>
<dbReference type="PROSITE" id="PS00134">
    <property type="entry name" value="TRYPSIN_HIS"/>
    <property type="match status" value="1"/>
</dbReference>
<comment type="subcellular location">
    <subcellularLocation>
        <location evidence="1">Secreted</location>
    </subcellularLocation>
</comment>
<evidence type="ECO:0000259" key="4">
    <source>
        <dbReference type="PROSITE" id="PS50240"/>
    </source>
</evidence>
<dbReference type="InterPro" id="IPR001254">
    <property type="entry name" value="Trypsin_dom"/>
</dbReference>
<keyword evidence="2" id="KW-0964">Secreted</keyword>
<gene>
    <name evidence="5" type="ORF">HAZT_HAZT009693</name>
</gene>